<reference evidence="1" key="1">
    <citation type="journal article" date="2010" name="ISME J.">
        <title>Metagenome of the Mediterranean deep chlorophyll maximum studied by direct and fosmid library 454 pyrosequencing.</title>
        <authorList>
            <person name="Ghai R."/>
            <person name="Martin-Cuadrado A.B."/>
            <person name="Molto A.G."/>
            <person name="Heredia I.G."/>
            <person name="Cabrera R."/>
            <person name="Martin J."/>
            <person name="Verdu M."/>
            <person name="Deschamps P."/>
            <person name="Moreira D."/>
            <person name="Lopez-Garcia P."/>
            <person name="Mira A."/>
            <person name="Rodriguez-Valera F."/>
        </authorList>
    </citation>
    <scope>NUCLEOTIDE SEQUENCE</scope>
</reference>
<evidence type="ECO:0000313" key="1">
    <source>
        <dbReference type="EMBL" id="ADD93327.1"/>
    </source>
</evidence>
<protein>
    <submittedName>
        <fullName evidence="1">Uncharacterized protein</fullName>
    </submittedName>
</protein>
<dbReference type="AlphaFoldDB" id="D6PC76"/>
<name>D6PC76_9ARCH</name>
<organism evidence="1">
    <name type="scientific">uncultured archaeon MedDCM-OCT-S09-C50</name>
    <dbReference type="NCBI Taxonomy" id="743102"/>
    <lineage>
        <taxon>Archaea</taxon>
        <taxon>environmental samples</taxon>
    </lineage>
</organism>
<accession>D6PC76</accession>
<sequence length="78" mass="8387">MGGKGADMLFAELGGFCHQCPPFFDAEFVQSLDSTVVNRHGTPMQGLGGSFLESIAAQGWFLTKFNAFNASINALIDR</sequence>
<proteinExistence type="predicted"/>
<dbReference type="EMBL" id="GU942976">
    <property type="protein sequence ID" value="ADD93327.1"/>
    <property type="molecule type" value="Genomic_DNA"/>
</dbReference>